<comment type="caution">
    <text evidence="13">The sequence shown here is derived from an EMBL/GenBank/DDBJ whole genome shotgun (WGS) entry which is preliminary data.</text>
</comment>
<evidence type="ECO:0000256" key="9">
    <source>
        <dbReference type="RuleBase" id="RU003357"/>
    </source>
</evidence>
<reference evidence="13 14" key="1">
    <citation type="submission" date="2019-02" db="EMBL/GenBank/DDBJ databases">
        <title>Pedobacter sp. nov., a novel speices isolated from soil of pinguins habitat in Antarcitica.</title>
        <authorList>
            <person name="He R.-H."/>
        </authorList>
    </citation>
    <scope>NUCLEOTIDE SEQUENCE [LARGE SCALE GENOMIC DNA]</scope>
    <source>
        <strain evidence="13 14">E01020</strain>
    </source>
</reference>
<evidence type="ECO:0000256" key="4">
    <source>
        <dbReference type="ARBA" id="ARBA00022692"/>
    </source>
</evidence>
<evidence type="ECO:0000256" key="1">
    <source>
        <dbReference type="ARBA" id="ARBA00004571"/>
    </source>
</evidence>
<dbReference type="InterPro" id="IPR037066">
    <property type="entry name" value="Plug_dom_sf"/>
</dbReference>
<evidence type="ECO:0000256" key="7">
    <source>
        <dbReference type="ARBA" id="ARBA00023237"/>
    </source>
</evidence>
<protein>
    <submittedName>
        <fullName evidence="13">SusC/RagA family TonB-linked outer membrane protein</fullName>
    </submittedName>
</protein>
<evidence type="ECO:0000256" key="6">
    <source>
        <dbReference type="ARBA" id="ARBA00023136"/>
    </source>
</evidence>
<dbReference type="Gene3D" id="2.40.170.20">
    <property type="entry name" value="TonB-dependent receptor, beta-barrel domain"/>
    <property type="match status" value="1"/>
</dbReference>
<accession>A0A4R5MKM1</accession>
<evidence type="ECO:0000256" key="8">
    <source>
        <dbReference type="PROSITE-ProRule" id="PRU01360"/>
    </source>
</evidence>
<keyword evidence="6 8" id="KW-0472">Membrane</keyword>
<evidence type="ECO:0000256" key="3">
    <source>
        <dbReference type="ARBA" id="ARBA00022452"/>
    </source>
</evidence>
<comment type="similarity">
    <text evidence="8 9">Belongs to the TonB-dependent receptor family.</text>
</comment>
<dbReference type="InterPro" id="IPR023997">
    <property type="entry name" value="TonB-dep_OMP_SusC/RagA_CS"/>
</dbReference>
<keyword evidence="7 8" id="KW-0998">Cell outer membrane</keyword>
<evidence type="ECO:0000256" key="2">
    <source>
        <dbReference type="ARBA" id="ARBA00022448"/>
    </source>
</evidence>
<dbReference type="InterPro" id="IPR023996">
    <property type="entry name" value="TonB-dep_OMP_SusC/RagA"/>
</dbReference>
<comment type="subcellular location">
    <subcellularLocation>
        <location evidence="1 8">Cell outer membrane</location>
        <topology evidence="1 8">Multi-pass membrane protein</topology>
    </subcellularLocation>
</comment>
<evidence type="ECO:0000256" key="10">
    <source>
        <dbReference type="SAM" id="SignalP"/>
    </source>
</evidence>
<evidence type="ECO:0000259" key="12">
    <source>
        <dbReference type="Pfam" id="PF07715"/>
    </source>
</evidence>
<dbReference type="SUPFAM" id="SSF49464">
    <property type="entry name" value="Carboxypeptidase regulatory domain-like"/>
    <property type="match status" value="1"/>
</dbReference>
<keyword evidence="4 8" id="KW-0812">Transmembrane</keyword>
<organism evidence="13 14">
    <name type="scientific">Pedobacter changchengzhani</name>
    <dbReference type="NCBI Taxonomy" id="2529274"/>
    <lineage>
        <taxon>Bacteria</taxon>
        <taxon>Pseudomonadati</taxon>
        <taxon>Bacteroidota</taxon>
        <taxon>Sphingobacteriia</taxon>
        <taxon>Sphingobacteriales</taxon>
        <taxon>Sphingobacteriaceae</taxon>
        <taxon>Pedobacter</taxon>
    </lineage>
</organism>
<name>A0A4R5MKM1_9SPHI</name>
<feature type="chain" id="PRO_5020778603" evidence="10">
    <location>
        <begin position="21"/>
        <end position="1055"/>
    </location>
</feature>
<feature type="domain" description="TonB-dependent receptor plug" evidence="12">
    <location>
        <begin position="121"/>
        <end position="251"/>
    </location>
</feature>
<dbReference type="PROSITE" id="PS52016">
    <property type="entry name" value="TONB_DEPENDENT_REC_3"/>
    <property type="match status" value="1"/>
</dbReference>
<dbReference type="InterPro" id="IPR039426">
    <property type="entry name" value="TonB-dep_rcpt-like"/>
</dbReference>
<evidence type="ECO:0000259" key="11">
    <source>
        <dbReference type="Pfam" id="PF00593"/>
    </source>
</evidence>
<sequence>MKHFYIAVLLVFGIQSLAFAQQQIIVTGTVIDKSDRLKSTLPDVSILEGTKVLGQTDRFGKFRVTASSTGKLTFKYVGYKSVTIPINNRTQITVSIEADNTTLKQVEVSSAGYRATSKTLSTGSSVVISGKELQGQPAGDVMSLLQGKVPGLNIQNNTGAPGFRGSVTIRGISNIGISGSGNSTYLSPTSPLYVIDGVPVDDNTNYSYGFQQAGPGTSPASQIPPEDIENVEVLKDAAATALYGSRGAYGVILITTKRGNSKVPVVRYNGAAFVSTVPQLRSVIGGRAESLFKINTILQNDSTQIHALGLINDTPFLADSLNAYWNNSTNWQSYFYRTTYNQNHNLNVSGGDVAFNYKVLLGAFDQKGIQTNTGYSRYNLNMNMIFNPSRKFRLTAQLNNSIQKQQTGSGNGLINGNVGGTGAQSSLLPPPSLFSAANGFLAQQVTENDGKVLNTFATVVADYEVLNNLKLSSTLNYTSITSTKDNFSPAVLNGDQSQFYTYNDKSTKLYNRTQLLYTYSIKEDGEDAHNFTAFAFTEVNANLFKADAILNQRGVNDQLRGPIVNINNYYTSLGGTIDYNDFRSVAFASQLSYNYKQKYIIDLNYRVDGTSSNGPNAGYKKNPAIALKWNFDKENFMQGFSKWLDYGDFRLSYGSNIQPNGTIYDAYGRYAGGPKYNGQTTVLQDLGILPNLDLQPTKATTLNAGFDISVLKNKFTIAFDTYYKQNDNIFQPKPLSETTSFASIASNEISNVNYGYEFLLTTRPLNTTSPFKWSLSANFAINREVLAALPDGLREKIYEDTSNPNLDQDTYFRLGTNSLSNYLFNTKGVYSTNGQVAVDPITGLPLRVGGKGLANYFRAGDPIYADIDGNYVIDDFDKVIAGNSQPQITGGINSLVTWKNWSLEVNASFTLQRDILNNALAQQFLNFNNPTSLGGLSPLSGYNVYSSPGQVATYGTPYDFLRARLINPFRYSQTLFQEDGSYFKLNSIKVYYNFNQKFTQKFGMNRVSINLTASNLGFITNYSGPNPENVTALGRDSSGGYPLSKEFALGLNVEF</sequence>
<keyword evidence="3 8" id="KW-1134">Transmembrane beta strand</keyword>
<dbReference type="AlphaFoldDB" id="A0A4R5MKM1"/>
<dbReference type="InterPro" id="IPR012910">
    <property type="entry name" value="Plug_dom"/>
</dbReference>
<dbReference type="EMBL" id="SJCY01000005">
    <property type="protein sequence ID" value="TDG36220.1"/>
    <property type="molecule type" value="Genomic_DNA"/>
</dbReference>
<dbReference type="OrthoDB" id="9768177at2"/>
<dbReference type="NCBIfam" id="TIGR04056">
    <property type="entry name" value="OMP_RagA_SusC"/>
    <property type="match status" value="1"/>
</dbReference>
<dbReference type="InterPro" id="IPR000531">
    <property type="entry name" value="Beta-barrel_TonB"/>
</dbReference>
<dbReference type="GO" id="GO:0009279">
    <property type="term" value="C:cell outer membrane"/>
    <property type="evidence" value="ECO:0007669"/>
    <property type="project" value="UniProtKB-SubCell"/>
</dbReference>
<dbReference type="RefSeq" id="WP_133262466.1">
    <property type="nucleotide sequence ID" value="NZ_SJCY01000005.1"/>
</dbReference>
<keyword evidence="5 9" id="KW-0798">TonB box</keyword>
<dbReference type="Pfam" id="PF07715">
    <property type="entry name" value="Plug"/>
    <property type="match status" value="1"/>
</dbReference>
<evidence type="ECO:0000313" key="14">
    <source>
        <dbReference type="Proteomes" id="UP000295668"/>
    </source>
</evidence>
<dbReference type="Proteomes" id="UP000295668">
    <property type="component" value="Unassembled WGS sequence"/>
</dbReference>
<dbReference type="InterPro" id="IPR036942">
    <property type="entry name" value="Beta-barrel_TonB_sf"/>
</dbReference>
<feature type="domain" description="TonB-dependent receptor-like beta-barrel" evidence="11">
    <location>
        <begin position="415"/>
        <end position="876"/>
    </location>
</feature>
<dbReference type="Pfam" id="PF00593">
    <property type="entry name" value="TonB_dep_Rec_b-barrel"/>
    <property type="match status" value="1"/>
</dbReference>
<feature type="signal peptide" evidence="10">
    <location>
        <begin position="1"/>
        <end position="20"/>
    </location>
</feature>
<dbReference type="NCBIfam" id="TIGR04057">
    <property type="entry name" value="SusC_RagA_signa"/>
    <property type="match status" value="1"/>
</dbReference>
<evidence type="ECO:0000313" key="13">
    <source>
        <dbReference type="EMBL" id="TDG36220.1"/>
    </source>
</evidence>
<keyword evidence="10" id="KW-0732">Signal</keyword>
<proteinExistence type="inferred from homology"/>
<keyword evidence="14" id="KW-1185">Reference proteome</keyword>
<gene>
    <name evidence="13" type="ORF">EZJ43_09460</name>
</gene>
<dbReference type="Gene3D" id="2.170.130.10">
    <property type="entry name" value="TonB-dependent receptor, plug domain"/>
    <property type="match status" value="1"/>
</dbReference>
<dbReference type="InterPro" id="IPR008969">
    <property type="entry name" value="CarboxyPept-like_regulatory"/>
</dbReference>
<evidence type="ECO:0000256" key="5">
    <source>
        <dbReference type="ARBA" id="ARBA00023077"/>
    </source>
</evidence>
<keyword evidence="2 8" id="KW-0813">Transport</keyword>
<dbReference type="SUPFAM" id="SSF56935">
    <property type="entry name" value="Porins"/>
    <property type="match status" value="1"/>
</dbReference>